<reference evidence="2" key="2">
    <citation type="submission" date="2025-09" db="UniProtKB">
        <authorList>
            <consortium name="Ensembl"/>
        </authorList>
    </citation>
    <scope>IDENTIFICATION</scope>
</reference>
<dbReference type="InParanoid" id="A0A3Q1HIG2"/>
<feature type="compositionally biased region" description="Basic and acidic residues" evidence="1">
    <location>
        <begin position="113"/>
        <end position="122"/>
    </location>
</feature>
<protein>
    <submittedName>
        <fullName evidence="2">Uncharacterized protein</fullName>
    </submittedName>
</protein>
<organism evidence="2 3">
    <name type="scientific">Acanthochromis polyacanthus</name>
    <name type="common">spiny chromis</name>
    <dbReference type="NCBI Taxonomy" id="80966"/>
    <lineage>
        <taxon>Eukaryota</taxon>
        <taxon>Metazoa</taxon>
        <taxon>Chordata</taxon>
        <taxon>Craniata</taxon>
        <taxon>Vertebrata</taxon>
        <taxon>Euteleostomi</taxon>
        <taxon>Actinopterygii</taxon>
        <taxon>Neopterygii</taxon>
        <taxon>Teleostei</taxon>
        <taxon>Neoteleostei</taxon>
        <taxon>Acanthomorphata</taxon>
        <taxon>Ovalentaria</taxon>
        <taxon>Pomacentridae</taxon>
        <taxon>Acanthochromis</taxon>
    </lineage>
</organism>
<evidence type="ECO:0000313" key="3">
    <source>
        <dbReference type="Proteomes" id="UP000257200"/>
    </source>
</evidence>
<dbReference type="Proteomes" id="UP000257200">
    <property type="component" value="Unplaced"/>
</dbReference>
<accession>A0A3Q1HIG2</accession>
<feature type="region of interest" description="Disordered" evidence="1">
    <location>
        <begin position="108"/>
        <end position="130"/>
    </location>
</feature>
<proteinExistence type="predicted"/>
<dbReference type="Ensembl" id="ENSAPOT00000018064.1">
    <property type="protein sequence ID" value="ENSAPOP00000028155.1"/>
    <property type="gene ID" value="ENSAPOG00000013209.1"/>
</dbReference>
<dbReference type="AlphaFoldDB" id="A0A3Q1HIG2"/>
<name>A0A3Q1HIG2_9TELE</name>
<reference evidence="2" key="1">
    <citation type="submission" date="2025-08" db="UniProtKB">
        <authorList>
            <consortium name="Ensembl"/>
        </authorList>
    </citation>
    <scope>IDENTIFICATION</scope>
</reference>
<sequence length="130" mass="14518">QSKFFNQTKDVRLLCVPQKFFTTSVLFEISSVNIKVLLIIGTAGCVISWESLPCDGHVRQAGAAAATRPRADPQLMLRSSFQEHLVTTHLLQHQDEELKHHDGKVAAGRQGAHRNEKLEGKLKQISHVQI</sequence>
<keyword evidence="3" id="KW-1185">Reference proteome</keyword>
<evidence type="ECO:0000313" key="2">
    <source>
        <dbReference type="Ensembl" id="ENSAPOP00000028155.1"/>
    </source>
</evidence>
<evidence type="ECO:0000256" key="1">
    <source>
        <dbReference type="SAM" id="MobiDB-lite"/>
    </source>
</evidence>